<evidence type="ECO:0000256" key="2">
    <source>
        <dbReference type="ARBA" id="ARBA00023002"/>
    </source>
</evidence>
<evidence type="ECO:0000313" key="5">
    <source>
        <dbReference type="Proteomes" id="UP000001036"/>
    </source>
</evidence>
<dbReference type="KEGG" id="cja:CJA_3755"/>
<accession>B3PIM3</accession>
<dbReference type="InterPro" id="IPR013785">
    <property type="entry name" value="Aldolase_TIM"/>
</dbReference>
<dbReference type="PANTHER" id="PTHR43656:SF2">
    <property type="entry name" value="BINDING OXIDOREDUCTASE, PUTATIVE (AFU_ORTHOLOGUE AFUA_2G08260)-RELATED"/>
    <property type="match status" value="1"/>
</dbReference>
<dbReference type="CDD" id="cd04733">
    <property type="entry name" value="OYE_like_2_FMN"/>
    <property type="match status" value="1"/>
</dbReference>
<dbReference type="RefSeq" id="WP_012489325.1">
    <property type="nucleotide sequence ID" value="NC_010995.1"/>
</dbReference>
<dbReference type="STRING" id="498211.CJA_3755"/>
<keyword evidence="1" id="KW-0285">Flavoprotein</keyword>
<gene>
    <name evidence="4" type="ordered locus">CJA_3755</name>
</gene>
<feature type="domain" description="NADH:flavin oxidoreductase/NADH oxidase N-terminal" evidence="3">
    <location>
        <begin position="23"/>
        <end position="353"/>
    </location>
</feature>
<dbReference type="PANTHER" id="PTHR43656">
    <property type="entry name" value="BINDING OXIDOREDUCTASE, PUTATIVE (AFU_ORTHOLOGUE AFUA_2G08260)-RELATED"/>
    <property type="match status" value="1"/>
</dbReference>
<dbReference type="GO" id="GO:0010181">
    <property type="term" value="F:FMN binding"/>
    <property type="evidence" value="ECO:0007669"/>
    <property type="project" value="InterPro"/>
</dbReference>
<dbReference type="Gene3D" id="3.20.20.70">
    <property type="entry name" value="Aldolase class I"/>
    <property type="match status" value="1"/>
</dbReference>
<dbReference type="AlphaFoldDB" id="B3PIM3"/>
<dbReference type="HOGENOM" id="CLU_012153_6_2_6"/>
<evidence type="ECO:0000313" key="4">
    <source>
        <dbReference type="EMBL" id="ACE85264.1"/>
    </source>
</evidence>
<evidence type="ECO:0000256" key="1">
    <source>
        <dbReference type="ARBA" id="ARBA00022630"/>
    </source>
</evidence>
<keyword evidence="2" id="KW-0560">Oxidoreductase</keyword>
<organism evidence="4 5">
    <name type="scientific">Cellvibrio japonicus (strain Ueda107)</name>
    <name type="common">Pseudomonas fluorescens subsp. cellulosa</name>
    <dbReference type="NCBI Taxonomy" id="498211"/>
    <lineage>
        <taxon>Bacteria</taxon>
        <taxon>Pseudomonadati</taxon>
        <taxon>Pseudomonadota</taxon>
        <taxon>Gammaproteobacteria</taxon>
        <taxon>Cellvibrionales</taxon>
        <taxon>Cellvibrionaceae</taxon>
        <taxon>Cellvibrio</taxon>
    </lineage>
</organism>
<sequence length="447" mass="49423">MTSPVSRQLCLHDALELPCGQVLPNRIAKAAMTEGLADASNRATPAHARLYRQWAAAGMGLSLTGNVMIDRQHLERPGNVAIVNRDLYPELSAWARAAKPAAGHCWMQIGHAGRQTPRYVNPTPKGPSRSHLQLLGQFGETRAYSHREILALVERFADAAWVAKASGFTGVQIHAAHGFLLSQFLSPLINQRTDQWGGNLANRARLLLTSIEAVRAQVGPHFPISVKLNSADFQAGGFSLEECIQVVKWLNGLGVDLLEVTGGSYEKPQMIGYEKVTADNRYSAERNTPVAKTLKREAYFLEYAKVIRQYARMPLMVTGGFRTRAAMEDALNSGAVDMIGLARPFVVDPQIARPLLNGDLQTLPNMEAQLARKPYWIGPRSPLFLCRLINIQGQQGWFYHQLRRLGKGKAPDLSMGVLGGLISYVFNERRAAQRLEKSRQSLLVRGE</sequence>
<name>B3PIM3_CELJU</name>
<dbReference type="InterPro" id="IPR051799">
    <property type="entry name" value="NADH_flavin_oxidoreductase"/>
</dbReference>
<dbReference type="eggNOG" id="COG1902">
    <property type="taxonomic scope" value="Bacteria"/>
</dbReference>
<dbReference type="Pfam" id="PF00724">
    <property type="entry name" value="Oxidored_FMN"/>
    <property type="match status" value="1"/>
</dbReference>
<proteinExistence type="predicted"/>
<reference evidence="4 5" key="1">
    <citation type="journal article" date="2008" name="J. Bacteriol.">
        <title>Insights into plant cell wall degradation from the genome sequence of the soil bacterium Cellvibrio japonicus.</title>
        <authorList>
            <person name="Deboy R.T."/>
            <person name="Mongodin E.F."/>
            <person name="Fouts D.E."/>
            <person name="Tailford L.E."/>
            <person name="Khouri H."/>
            <person name="Emerson J.B."/>
            <person name="Mohamoud Y."/>
            <person name="Watkins K."/>
            <person name="Henrissat B."/>
            <person name="Gilbert H.J."/>
            <person name="Nelson K.E."/>
        </authorList>
    </citation>
    <scope>NUCLEOTIDE SEQUENCE [LARGE SCALE GENOMIC DNA]</scope>
    <source>
        <strain evidence="4 5">Ueda107</strain>
    </source>
</reference>
<dbReference type="OrthoDB" id="8523426at2"/>
<dbReference type="InterPro" id="IPR001155">
    <property type="entry name" value="OxRdtase_FMN_N"/>
</dbReference>
<dbReference type="EMBL" id="CP000934">
    <property type="protein sequence ID" value="ACE85264.1"/>
    <property type="molecule type" value="Genomic_DNA"/>
</dbReference>
<dbReference type="SUPFAM" id="SSF51395">
    <property type="entry name" value="FMN-linked oxidoreductases"/>
    <property type="match status" value="1"/>
</dbReference>
<dbReference type="Proteomes" id="UP000001036">
    <property type="component" value="Chromosome"/>
</dbReference>
<keyword evidence="5" id="KW-1185">Reference proteome</keyword>
<dbReference type="GO" id="GO:0016491">
    <property type="term" value="F:oxidoreductase activity"/>
    <property type="evidence" value="ECO:0007669"/>
    <property type="project" value="UniProtKB-KW"/>
</dbReference>
<evidence type="ECO:0000259" key="3">
    <source>
        <dbReference type="Pfam" id="PF00724"/>
    </source>
</evidence>
<protein>
    <submittedName>
        <fullName evidence="4">Probable FMN oxidoreductase</fullName>
    </submittedName>
</protein>